<feature type="domain" description="C2H2-type" evidence="3">
    <location>
        <begin position="271"/>
        <end position="297"/>
    </location>
</feature>
<feature type="region of interest" description="Disordered" evidence="2">
    <location>
        <begin position="1"/>
        <end position="68"/>
    </location>
</feature>
<proteinExistence type="predicted"/>
<feature type="coiled-coil region" evidence="1">
    <location>
        <begin position="428"/>
        <end position="455"/>
    </location>
</feature>
<evidence type="ECO:0000256" key="1">
    <source>
        <dbReference type="SAM" id="Coils"/>
    </source>
</evidence>
<dbReference type="InterPro" id="IPR013087">
    <property type="entry name" value="Znf_C2H2_type"/>
</dbReference>
<dbReference type="OrthoDB" id="3486101at2759"/>
<evidence type="ECO:0000259" key="3">
    <source>
        <dbReference type="SMART" id="SM00355"/>
    </source>
</evidence>
<dbReference type="EMBL" id="MU004296">
    <property type="protein sequence ID" value="KAF2660949.1"/>
    <property type="molecule type" value="Genomic_DNA"/>
</dbReference>
<feature type="region of interest" description="Disordered" evidence="2">
    <location>
        <begin position="380"/>
        <end position="412"/>
    </location>
</feature>
<gene>
    <name evidence="4" type="ORF">K491DRAFT_711203</name>
</gene>
<keyword evidence="1" id="KW-0175">Coiled coil</keyword>
<sequence>MAGNEIPYPPFPGLDNDSAAQSPSLEDDSPALSPQVAAQPPEDALPPDLPPPQPSPPQPPAKASPLNTIPSDIAMHRALLFALDTPVQLTPAVWNRFWPYIDNVWCSHQTTKPSPETGIVKIYGSCRLSRKSNFPLPEITENSRPRQRRETGICKAKFHLSIFPDGHRLVERSGQSHSHTLEHIDSVKRNSAVRNLVLDDFFKSWEACGILAYLRDTSSSSHATDIYSDAGGRHIYRQEIQNVINGALKKAYPGQDISVVKRQMDKYKKYTTCPFKGCNAPGFPDKESLRAHRKAAHQRKRHDHRDKIYICPIKACYRSKKSKGLTTLLALEEHMREKHGNATPVTEIFAENSMTEQHIANQLSAASASPMTLALNMSGFMGSMPGFEPDPITPDSSDEDQQDDGEFSEDDMQAGAQEAGDMFTQFEKDRMKVRIKRLESEKQKLDQEIRRLNTAVWGNENGEHAMTSGGNDW</sequence>
<feature type="compositionally biased region" description="Pro residues" evidence="2">
    <location>
        <begin position="43"/>
        <end position="62"/>
    </location>
</feature>
<feature type="compositionally biased region" description="Acidic residues" evidence="2">
    <location>
        <begin position="396"/>
        <end position="412"/>
    </location>
</feature>
<evidence type="ECO:0000313" key="4">
    <source>
        <dbReference type="EMBL" id="KAF2660949.1"/>
    </source>
</evidence>
<dbReference type="SMART" id="SM00355">
    <property type="entry name" value="ZnF_C2H2"/>
    <property type="match status" value="2"/>
</dbReference>
<reference evidence="4" key="1">
    <citation type="journal article" date="2020" name="Stud. Mycol.">
        <title>101 Dothideomycetes genomes: a test case for predicting lifestyles and emergence of pathogens.</title>
        <authorList>
            <person name="Haridas S."/>
            <person name="Albert R."/>
            <person name="Binder M."/>
            <person name="Bloem J."/>
            <person name="Labutti K."/>
            <person name="Salamov A."/>
            <person name="Andreopoulos B."/>
            <person name="Baker S."/>
            <person name="Barry K."/>
            <person name="Bills G."/>
            <person name="Bluhm B."/>
            <person name="Cannon C."/>
            <person name="Castanera R."/>
            <person name="Culley D."/>
            <person name="Daum C."/>
            <person name="Ezra D."/>
            <person name="Gonzalez J."/>
            <person name="Henrissat B."/>
            <person name="Kuo A."/>
            <person name="Liang C."/>
            <person name="Lipzen A."/>
            <person name="Lutzoni F."/>
            <person name="Magnuson J."/>
            <person name="Mondo S."/>
            <person name="Nolan M."/>
            <person name="Ohm R."/>
            <person name="Pangilinan J."/>
            <person name="Park H.-J."/>
            <person name="Ramirez L."/>
            <person name="Alfaro M."/>
            <person name="Sun H."/>
            <person name="Tritt A."/>
            <person name="Yoshinaga Y."/>
            <person name="Zwiers L.-H."/>
            <person name="Turgeon B."/>
            <person name="Goodwin S."/>
            <person name="Spatafora J."/>
            <person name="Crous P."/>
            <person name="Grigoriev I."/>
        </authorList>
    </citation>
    <scope>NUCLEOTIDE SEQUENCE</scope>
    <source>
        <strain evidence="4">CBS 122681</strain>
    </source>
</reference>
<name>A0A6A6TLK1_9PLEO</name>
<feature type="domain" description="C2H2-type" evidence="3">
    <location>
        <begin position="309"/>
        <end position="339"/>
    </location>
</feature>
<protein>
    <recommendedName>
        <fullName evidence="3">C2H2-type domain-containing protein</fullName>
    </recommendedName>
</protein>
<keyword evidence="5" id="KW-1185">Reference proteome</keyword>
<accession>A0A6A6TLK1</accession>
<dbReference type="AlphaFoldDB" id="A0A6A6TLK1"/>
<evidence type="ECO:0000313" key="5">
    <source>
        <dbReference type="Proteomes" id="UP000799324"/>
    </source>
</evidence>
<evidence type="ECO:0000256" key="2">
    <source>
        <dbReference type="SAM" id="MobiDB-lite"/>
    </source>
</evidence>
<organism evidence="4 5">
    <name type="scientific">Lophiostoma macrostomum CBS 122681</name>
    <dbReference type="NCBI Taxonomy" id="1314788"/>
    <lineage>
        <taxon>Eukaryota</taxon>
        <taxon>Fungi</taxon>
        <taxon>Dikarya</taxon>
        <taxon>Ascomycota</taxon>
        <taxon>Pezizomycotina</taxon>
        <taxon>Dothideomycetes</taxon>
        <taxon>Pleosporomycetidae</taxon>
        <taxon>Pleosporales</taxon>
        <taxon>Lophiostomataceae</taxon>
        <taxon>Lophiostoma</taxon>
    </lineage>
</organism>
<dbReference type="Proteomes" id="UP000799324">
    <property type="component" value="Unassembled WGS sequence"/>
</dbReference>